<dbReference type="Gene3D" id="1.25.40.20">
    <property type="entry name" value="Ankyrin repeat-containing domain"/>
    <property type="match status" value="2"/>
</dbReference>
<evidence type="ECO:0000256" key="2">
    <source>
        <dbReference type="ARBA" id="ARBA00023043"/>
    </source>
</evidence>
<sequence length="114" mass="12282">MISNKRKVAELLLRSGADPNVSRSHCGSTPLHLISMQGYHGYGPDLAEILFEISNKNHRSVNVDALNRSGQTPLHLALSTGSKQVVKSLLKNGADPMLADAQGMTPLHIICNRG</sequence>
<dbReference type="Proteomes" id="UP001627154">
    <property type="component" value="Unassembled WGS sequence"/>
</dbReference>
<dbReference type="PROSITE" id="PS50297">
    <property type="entry name" value="ANK_REP_REGION"/>
    <property type="match status" value="1"/>
</dbReference>
<evidence type="ECO:0000256" key="3">
    <source>
        <dbReference type="PROSITE-ProRule" id="PRU00023"/>
    </source>
</evidence>
<dbReference type="PANTHER" id="PTHR46680:SF3">
    <property type="entry name" value="NF-KAPPA-B INHIBITOR CACTUS"/>
    <property type="match status" value="1"/>
</dbReference>
<keyword evidence="1" id="KW-0677">Repeat</keyword>
<dbReference type="EMBL" id="JBJJXI010000020">
    <property type="protein sequence ID" value="KAL3405494.1"/>
    <property type="molecule type" value="Genomic_DNA"/>
</dbReference>
<name>A0ABD2XKN0_9HYME</name>
<evidence type="ECO:0000256" key="1">
    <source>
        <dbReference type="ARBA" id="ARBA00022737"/>
    </source>
</evidence>
<organism evidence="4 5">
    <name type="scientific">Trichogramma kaykai</name>
    <dbReference type="NCBI Taxonomy" id="54128"/>
    <lineage>
        <taxon>Eukaryota</taxon>
        <taxon>Metazoa</taxon>
        <taxon>Ecdysozoa</taxon>
        <taxon>Arthropoda</taxon>
        <taxon>Hexapoda</taxon>
        <taxon>Insecta</taxon>
        <taxon>Pterygota</taxon>
        <taxon>Neoptera</taxon>
        <taxon>Endopterygota</taxon>
        <taxon>Hymenoptera</taxon>
        <taxon>Apocrita</taxon>
        <taxon>Proctotrupomorpha</taxon>
        <taxon>Chalcidoidea</taxon>
        <taxon>Trichogrammatidae</taxon>
        <taxon>Trichogramma</taxon>
    </lineage>
</organism>
<reference evidence="4 5" key="1">
    <citation type="journal article" date="2024" name="bioRxiv">
        <title>A reference genome for Trichogramma kaykai: A tiny desert-dwelling parasitoid wasp with competing sex-ratio distorters.</title>
        <authorList>
            <person name="Culotta J."/>
            <person name="Lindsey A.R."/>
        </authorList>
    </citation>
    <scope>NUCLEOTIDE SEQUENCE [LARGE SCALE GENOMIC DNA]</scope>
    <source>
        <strain evidence="4 5">KSX58</strain>
    </source>
</reference>
<keyword evidence="2 3" id="KW-0040">ANK repeat</keyword>
<dbReference type="AlphaFoldDB" id="A0ABD2XKN0"/>
<dbReference type="PROSITE" id="PS50088">
    <property type="entry name" value="ANK_REPEAT"/>
    <property type="match status" value="1"/>
</dbReference>
<dbReference type="InterPro" id="IPR002110">
    <property type="entry name" value="Ankyrin_rpt"/>
</dbReference>
<dbReference type="PANTHER" id="PTHR46680">
    <property type="entry name" value="NF-KAPPA-B INHIBITOR ALPHA"/>
    <property type="match status" value="1"/>
</dbReference>
<dbReference type="SMART" id="SM00248">
    <property type="entry name" value="ANK"/>
    <property type="match status" value="2"/>
</dbReference>
<keyword evidence="5" id="KW-1185">Reference proteome</keyword>
<dbReference type="InterPro" id="IPR036770">
    <property type="entry name" value="Ankyrin_rpt-contain_sf"/>
</dbReference>
<protein>
    <recommendedName>
        <fullName evidence="6">Ankyrin repeat protein</fullName>
    </recommendedName>
</protein>
<feature type="repeat" description="ANK" evidence="3">
    <location>
        <begin position="69"/>
        <end position="101"/>
    </location>
</feature>
<accession>A0ABD2XKN0</accession>
<dbReference type="SUPFAM" id="SSF48403">
    <property type="entry name" value="Ankyrin repeat"/>
    <property type="match status" value="1"/>
</dbReference>
<evidence type="ECO:0000313" key="5">
    <source>
        <dbReference type="Proteomes" id="UP001627154"/>
    </source>
</evidence>
<dbReference type="Pfam" id="PF12796">
    <property type="entry name" value="Ank_2"/>
    <property type="match status" value="1"/>
</dbReference>
<comment type="caution">
    <text evidence="4">The sequence shown here is derived from an EMBL/GenBank/DDBJ whole genome shotgun (WGS) entry which is preliminary data.</text>
</comment>
<evidence type="ECO:0008006" key="6">
    <source>
        <dbReference type="Google" id="ProtNLM"/>
    </source>
</evidence>
<dbReference type="InterPro" id="IPR051070">
    <property type="entry name" value="NF-kappa-B_inhibitor"/>
</dbReference>
<gene>
    <name evidence="4" type="ORF">TKK_001886</name>
</gene>
<evidence type="ECO:0000313" key="4">
    <source>
        <dbReference type="EMBL" id="KAL3405494.1"/>
    </source>
</evidence>
<proteinExistence type="predicted"/>